<reference evidence="1" key="1">
    <citation type="submission" date="2020-03" db="EMBL/GenBank/DDBJ databases">
        <title>The deep terrestrial virosphere.</title>
        <authorList>
            <person name="Holmfeldt K."/>
            <person name="Nilsson E."/>
            <person name="Simone D."/>
            <person name="Lopez-Fernandez M."/>
            <person name="Wu X."/>
            <person name="de Brujin I."/>
            <person name="Lundin D."/>
            <person name="Andersson A."/>
            <person name="Bertilsson S."/>
            <person name="Dopson M."/>
        </authorList>
    </citation>
    <scope>NUCLEOTIDE SEQUENCE</scope>
    <source>
        <strain evidence="1">MM415B00831</strain>
    </source>
</reference>
<dbReference type="SUPFAM" id="SSF101898">
    <property type="entry name" value="NHL repeat"/>
    <property type="match status" value="1"/>
</dbReference>
<protein>
    <submittedName>
        <fullName evidence="1">Uncharacterized protein</fullName>
    </submittedName>
</protein>
<evidence type="ECO:0000313" key="1">
    <source>
        <dbReference type="EMBL" id="QJA62048.1"/>
    </source>
</evidence>
<gene>
    <name evidence="1" type="ORF">MM415B00831_0024</name>
</gene>
<dbReference type="EMBL" id="MT141460">
    <property type="protein sequence ID" value="QJA62048.1"/>
    <property type="molecule type" value="Genomic_DNA"/>
</dbReference>
<accession>A0A6M3IXJ7</accession>
<dbReference type="Gene3D" id="2.120.10.30">
    <property type="entry name" value="TolB, C-terminal domain"/>
    <property type="match status" value="1"/>
</dbReference>
<proteinExistence type="predicted"/>
<sequence length="499" mass="55240">MQRVNALEDGLFFPIEDSRVTIAGSDLWDGVTAVDYRYKGAVWDSEGNFYLVGLKSTTTTGILKKFDSNHSLLWTKEITTSGNGGSLTSPGTILIDDLDNIIIVWNYANTVQIYDTDGILVSAFSTVSYNNGIAPFDRCNSKAELGPDGNVYMVFFHYGTPYHHFWVGGWSLAGAQQVSFELGVWSSGYPASSWYQISIGGSGELILRKTIQLSVSLKSTYWDRWTIVGAHIETITIEENAFSSSSAGMLAPLYRDGKYISVARPSYYYFGVFGLTGTAESCFGQGSYDYTNTSSTALASSLQLDDQNRVCVVTLPFVDAYESPIMIQSFNDDQTDFQGYTKNEAGTLDGASFGTPDGGVAVPANNALIDYDFVRKYIFDLHDAIDRLARYFVCADNSVGFYRWVRFYYELDGLHFETDGLWPDVAVTTFVPDNLDEILYYLALKDVLGNYGIVTEAPEDYYCWVPYFGATASPAYDFDPGEVHECLTFLESATLLGAV</sequence>
<dbReference type="InterPro" id="IPR011042">
    <property type="entry name" value="6-blade_b-propeller_TolB-like"/>
</dbReference>
<organism evidence="1">
    <name type="scientific">viral metagenome</name>
    <dbReference type="NCBI Taxonomy" id="1070528"/>
    <lineage>
        <taxon>unclassified sequences</taxon>
        <taxon>metagenomes</taxon>
        <taxon>organismal metagenomes</taxon>
    </lineage>
</organism>
<name>A0A6M3IXJ7_9ZZZZ</name>
<dbReference type="AlphaFoldDB" id="A0A6M3IXJ7"/>